<organism evidence="9 10">
    <name type="scientific">Rubroshorea leprosula</name>
    <dbReference type="NCBI Taxonomy" id="152421"/>
    <lineage>
        <taxon>Eukaryota</taxon>
        <taxon>Viridiplantae</taxon>
        <taxon>Streptophyta</taxon>
        <taxon>Embryophyta</taxon>
        <taxon>Tracheophyta</taxon>
        <taxon>Spermatophyta</taxon>
        <taxon>Magnoliopsida</taxon>
        <taxon>eudicotyledons</taxon>
        <taxon>Gunneridae</taxon>
        <taxon>Pentapetalae</taxon>
        <taxon>rosids</taxon>
        <taxon>malvids</taxon>
        <taxon>Malvales</taxon>
        <taxon>Dipterocarpaceae</taxon>
        <taxon>Rubroshorea</taxon>
    </lineage>
</organism>
<dbReference type="EMBL" id="BPVZ01000011">
    <property type="protein sequence ID" value="GKU97634.1"/>
    <property type="molecule type" value="Genomic_DNA"/>
</dbReference>
<dbReference type="AlphaFoldDB" id="A0AAV5IJ23"/>
<feature type="compositionally biased region" description="Low complexity" evidence="7">
    <location>
        <begin position="1"/>
        <end position="21"/>
    </location>
</feature>
<evidence type="ECO:0000256" key="5">
    <source>
        <dbReference type="PROSITE-ProRule" id="PRU00723"/>
    </source>
</evidence>
<feature type="compositionally biased region" description="Low complexity" evidence="7">
    <location>
        <begin position="59"/>
        <end position="78"/>
    </location>
</feature>
<dbReference type="SMART" id="SM00356">
    <property type="entry name" value="ZnF_C3H1"/>
    <property type="match status" value="2"/>
</dbReference>
<feature type="region of interest" description="Disordered" evidence="7">
    <location>
        <begin position="58"/>
        <end position="80"/>
    </location>
</feature>
<keyword evidence="2" id="KW-0677">Repeat</keyword>
<evidence type="ECO:0000313" key="9">
    <source>
        <dbReference type="EMBL" id="GKU97634.1"/>
    </source>
</evidence>
<dbReference type="PANTHER" id="PTHR12547">
    <property type="entry name" value="CCCH ZINC FINGER/TIS11-RELATED"/>
    <property type="match status" value="1"/>
</dbReference>
<dbReference type="InterPro" id="IPR036855">
    <property type="entry name" value="Znf_CCCH_sf"/>
</dbReference>
<evidence type="ECO:0000259" key="8">
    <source>
        <dbReference type="PROSITE" id="PS50103"/>
    </source>
</evidence>
<feature type="domain" description="C3H1-type" evidence="8">
    <location>
        <begin position="285"/>
        <end position="313"/>
    </location>
</feature>
<comment type="caution">
    <text evidence="9">The sequence shown here is derived from an EMBL/GenBank/DDBJ whole genome shotgun (WGS) entry which is preliminary data.</text>
</comment>
<dbReference type="PANTHER" id="PTHR12547:SF139">
    <property type="entry name" value="C3H1-TYPE DOMAIN-CONTAINING PROTEIN"/>
    <property type="match status" value="1"/>
</dbReference>
<feature type="region of interest" description="Disordered" evidence="7">
    <location>
        <begin position="180"/>
        <end position="210"/>
    </location>
</feature>
<evidence type="ECO:0000256" key="3">
    <source>
        <dbReference type="ARBA" id="ARBA00022771"/>
    </source>
</evidence>
<accession>A0AAV5IJ23</accession>
<dbReference type="GO" id="GO:0003729">
    <property type="term" value="F:mRNA binding"/>
    <property type="evidence" value="ECO:0007669"/>
    <property type="project" value="InterPro"/>
</dbReference>
<evidence type="ECO:0000256" key="7">
    <source>
        <dbReference type="SAM" id="MobiDB-lite"/>
    </source>
</evidence>
<proteinExistence type="predicted"/>
<feature type="zinc finger region" description="C3H1-type" evidence="5">
    <location>
        <begin position="247"/>
        <end position="275"/>
    </location>
</feature>
<gene>
    <name evidence="9" type="ORF">SLEP1_g10755</name>
</gene>
<dbReference type="GO" id="GO:0008270">
    <property type="term" value="F:zinc ion binding"/>
    <property type="evidence" value="ECO:0007669"/>
    <property type="project" value="UniProtKB-KW"/>
</dbReference>
<evidence type="ECO:0000256" key="1">
    <source>
        <dbReference type="ARBA" id="ARBA00022723"/>
    </source>
</evidence>
<dbReference type="SUPFAM" id="SSF90229">
    <property type="entry name" value="CCCH zinc finger"/>
    <property type="match status" value="2"/>
</dbReference>
<dbReference type="PROSITE" id="PS50103">
    <property type="entry name" value="ZF_C3H1"/>
    <property type="match status" value="2"/>
</dbReference>
<feature type="zinc finger region" description="C3H1-type" evidence="5">
    <location>
        <begin position="285"/>
        <end position="313"/>
    </location>
</feature>
<name>A0AAV5IJ23_9ROSI</name>
<sequence length="320" mass="36215">MEKATSSRSDSNAISASANATKNQNCTSSSSPPLRDHDQYRCPQDFVTNFTSLHHSIFPPKSHLPPSSHSPSGSSSSSDDFQVLLDPISDAIATERRLNQARLILEYHQLCQHYDLCLARLQVLCQELETLRRENADLRLTNSELVKLLSLSSQAVMKRSLRNEDIANFNVHSETRSIKNVESSLPKSTSIRSSDYPKNQQQGPSRMRVAPPLVSGSVQQQRVCVPLGDQQGQEEEALEFEAYNRGMMKTELCNKWQETGSCPYGDHCQFAHGISELRTVIRHPRYKTEVCKMVLGGERCPYGHRCHFRHSLTEQERMRL</sequence>
<keyword evidence="1 5" id="KW-0479">Metal-binding</keyword>
<dbReference type="InterPro" id="IPR045877">
    <property type="entry name" value="ZFP36-like"/>
</dbReference>
<dbReference type="InterPro" id="IPR000571">
    <property type="entry name" value="Znf_CCCH"/>
</dbReference>
<evidence type="ECO:0000256" key="4">
    <source>
        <dbReference type="ARBA" id="ARBA00022833"/>
    </source>
</evidence>
<dbReference type="FunFam" id="4.10.1000.10:FF:000002">
    <property type="entry name" value="Zinc finger protein 36, C3H1 type-like 1"/>
    <property type="match status" value="1"/>
</dbReference>
<evidence type="ECO:0000256" key="6">
    <source>
        <dbReference type="SAM" id="Coils"/>
    </source>
</evidence>
<keyword evidence="6" id="KW-0175">Coiled coil</keyword>
<dbReference type="Gene3D" id="4.10.1000.10">
    <property type="entry name" value="Zinc finger, CCCH-type"/>
    <property type="match status" value="2"/>
</dbReference>
<feature type="compositionally biased region" description="Polar residues" evidence="7">
    <location>
        <begin position="180"/>
        <end position="204"/>
    </location>
</feature>
<evidence type="ECO:0000256" key="2">
    <source>
        <dbReference type="ARBA" id="ARBA00022737"/>
    </source>
</evidence>
<feature type="coiled-coil region" evidence="6">
    <location>
        <begin position="121"/>
        <end position="148"/>
    </location>
</feature>
<dbReference type="Pfam" id="PF00642">
    <property type="entry name" value="zf-CCCH"/>
    <property type="match status" value="1"/>
</dbReference>
<keyword evidence="4 5" id="KW-0862">Zinc</keyword>
<feature type="region of interest" description="Disordered" evidence="7">
    <location>
        <begin position="1"/>
        <end position="38"/>
    </location>
</feature>
<dbReference type="Proteomes" id="UP001054252">
    <property type="component" value="Unassembled WGS sequence"/>
</dbReference>
<dbReference type="FunFam" id="4.10.1000.10:FF:000001">
    <property type="entry name" value="zinc finger CCCH domain-containing protein 15-like"/>
    <property type="match status" value="1"/>
</dbReference>
<keyword evidence="10" id="KW-1185">Reference proteome</keyword>
<feature type="domain" description="C3H1-type" evidence="8">
    <location>
        <begin position="247"/>
        <end position="275"/>
    </location>
</feature>
<evidence type="ECO:0000313" key="10">
    <source>
        <dbReference type="Proteomes" id="UP001054252"/>
    </source>
</evidence>
<keyword evidence="3 5" id="KW-0863">Zinc-finger</keyword>
<reference evidence="9 10" key="1">
    <citation type="journal article" date="2021" name="Commun. Biol.">
        <title>The genome of Shorea leprosula (Dipterocarpaceae) highlights the ecological relevance of drought in aseasonal tropical rainforests.</title>
        <authorList>
            <person name="Ng K.K.S."/>
            <person name="Kobayashi M.J."/>
            <person name="Fawcett J.A."/>
            <person name="Hatakeyama M."/>
            <person name="Paape T."/>
            <person name="Ng C.H."/>
            <person name="Ang C.C."/>
            <person name="Tnah L.H."/>
            <person name="Lee C.T."/>
            <person name="Nishiyama T."/>
            <person name="Sese J."/>
            <person name="O'Brien M.J."/>
            <person name="Copetti D."/>
            <person name="Mohd Noor M.I."/>
            <person name="Ong R.C."/>
            <person name="Putra M."/>
            <person name="Sireger I.Z."/>
            <person name="Indrioko S."/>
            <person name="Kosugi Y."/>
            <person name="Izuno A."/>
            <person name="Isagi Y."/>
            <person name="Lee S.L."/>
            <person name="Shimizu K.K."/>
        </authorList>
    </citation>
    <scope>NUCLEOTIDE SEQUENCE [LARGE SCALE GENOMIC DNA]</scope>
    <source>
        <strain evidence="9">214</strain>
    </source>
</reference>
<protein>
    <recommendedName>
        <fullName evidence="8">C3H1-type domain-containing protein</fullName>
    </recommendedName>
</protein>
<feature type="compositionally biased region" description="Polar residues" evidence="7">
    <location>
        <begin position="22"/>
        <end position="32"/>
    </location>
</feature>